<keyword evidence="4" id="KW-1185">Reference proteome</keyword>
<dbReference type="OrthoDB" id="5046242at2759"/>
<evidence type="ECO:0000313" key="3">
    <source>
        <dbReference type="EMBL" id="KAA8894447.1"/>
    </source>
</evidence>
<dbReference type="InterPro" id="IPR036188">
    <property type="entry name" value="FAD/NAD-bd_sf"/>
</dbReference>
<sequence>MDSKHEGNAAVVVNGVATDLDGMGLNDGLASKKDVPLVGVIGAGVAGLRAAQYLLEKGYNVAVFEARDRVGGRVFTSNHLGKDVDMGPNWIHGTSGNPIVPLSELANSSLHCFEESCPVFDPDGNLLPQSETDRLQEALWKVVEQATEYSKEHKATIPAHESLYDYGVLKAEEMFGPSLPETNNSGTTSDDGDSATPKAGGTGRIRWKGQEQRKELFLSMLHMWGSLTGTSVMRQSLKYFLLEEPVEGPNLFVGSTYKPMVDILAAPSRKAGVINLSTPITSITVTNSEQRRILLTSPTSTYSMDAVIVTIPLGCLKKAAISFNPPLPTRMQQSIQSLSYGNLEKVYIHFPKAYWLTSNKAPGFFTFLTPKYAPETNPNKWHMCCFSLAHFAAPYDQPTLLFYVFGPSSAHLTSSAFTSPQTEEGLKQYTEFFEPYFSRLGGYEAESPDCKPSHIIATNWSNDEYAGFGSYSNFQVGLEDGERDIEIFREGLPERNIWFAGEHTAPVLGLGSVSGAYWSGEDAAAKVVESYGGAAQHTEGISLAEVCATGSSQMTVGGACA</sequence>
<dbReference type="Proteomes" id="UP000326924">
    <property type="component" value="Unassembled WGS sequence"/>
</dbReference>
<dbReference type="AlphaFoldDB" id="A0A5J5EH66"/>
<proteinExistence type="predicted"/>
<dbReference type="PANTHER" id="PTHR10742">
    <property type="entry name" value="FLAVIN MONOAMINE OXIDASE"/>
    <property type="match status" value="1"/>
</dbReference>
<dbReference type="PRINTS" id="PR00419">
    <property type="entry name" value="ADXRDTASE"/>
</dbReference>
<dbReference type="InParanoid" id="A0A5J5EH66"/>
<feature type="compositionally biased region" description="Polar residues" evidence="1">
    <location>
        <begin position="180"/>
        <end position="189"/>
    </location>
</feature>
<protein>
    <submittedName>
        <fullName evidence="3">Amine oxidase</fullName>
    </submittedName>
</protein>
<reference evidence="3 4" key="1">
    <citation type="submission" date="2019-09" db="EMBL/GenBank/DDBJ databases">
        <title>Draft genome of the ectomycorrhizal ascomycete Sphaerosporella brunnea.</title>
        <authorList>
            <consortium name="DOE Joint Genome Institute"/>
            <person name="Benucci G.M."/>
            <person name="Marozzi G."/>
            <person name="Antonielli L."/>
            <person name="Sanchez S."/>
            <person name="Marco P."/>
            <person name="Wang X."/>
            <person name="Falini L.B."/>
            <person name="Barry K."/>
            <person name="Haridas S."/>
            <person name="Lipzen A."/>
            <person name="Labutti K."/>
            <person name="Grigoriev I.V."/>
            <person name="Murat C."/>
            <person name="Martin F."/>
            <person name="Albertini E."/>
            <person name="Donnini D."/>
            <person name="Bonito G."/>
        </authorList>
    </citation>
    <scope>NUCLEOTIDE SEQUENCE [LARGE SCALE GENOMIC DNA]</scope>
    <source>
        <strain evidence="3 4">Sb_GMNB300</strain>
    </source>
</reference>
<dbReference type="InterPro" id="IPR002937">
    <property type="entry name" value="Amino_oxidase"/>
</dbReference>
<dbReference type="SUPFAM" id="SSF51905">
    <property type="entry name" value="FAD/NAD(P)-binding domain"/>
    <property type="match status" value="1"/>
</dbReference>
<dbReference type="Pfam" id="PF01593">
    <property type="entry name" value="Amino_oxidase"/>
    <property type="match status" value="1"/>
</dbReference>
<feature type="domain" description="Amine oxidase" evidence="2">
    <location>
        <begin position="45"/>
        <end position="527"/>
    </location>
</feature>
<dbReference type="GO" id="GO:0006338">
    <property type="term" value="P:chromatin remodeling"/>
    <property type="evidence" value="ECO:0007669"/>
    <property type="project" value="TreeGrafter"/>
</dbReference>
<evidence type="ECO:0000256" key="1">
    <source>
        <dbReference type="SAM" id="MobiDB-lite"/>
    </source>
</evidence>
<name>A0A5J5EH66_9PEZI</name>
<comment type="caution">
    <text evidence="3">The sequence shown here is derived from an EMBL/GenBank/DDBJ whole genome shotgun (WGS) entry which is preliminary data.</text>
</comment>
<dbReference type="PANTHER" id="PTHR10742:SF414">
    <property type="entry name" value="CONTAINING AMINE OXIDASE, PUTATIVE (AFU_ORTHOLOGUE AFUA_3G12150)-RELATED"/>
    <property type="match status" value="1"/>
</dbReference>
<evidence type="ECO:0000259" key="2">
    <source>
        <dbReference type="Pfam" id="PF01593"/>
    </source>
</evidence>
<dbReference type="Gene3D" id="3.90.660.10">
    <property type="match status" value="1"/>
</dbReference>
<gene>
    <name evidence="3" type="ORF">FN846DRAFT_411352</name>
</gene>
<dbReference type="Gene3D" id="3.50.50.60">
    <property type="entry name" value="FAD/NAD(P)-binding domain"/>
    <property type="match status" value="1"/>
</dbReference>
<feature type="region of interest" description="Disordered" evidence="1">
    <location>
        <begin position="176"/>
        <end position="204"/>
    </location>
</feature>
<dbReference type="InterPro" id="IPR050281">
    <property type="entry name" value="Flavin_monoamine_oxidase"/>
</dbReference>
<dbReference type="GO" id="GO:0016491">
    <property type="term" value="F:oxidoreductase activity"/>
    <property type="evidence" value="ECO:0007669"/>
    <property type="project" value="InterPro"/>
</dbReference>
<evidence type="ECO:0000313" key="4">
    <source>
        <dbReference type="Proteomes" id="UP000326924"/>
    </source>
</evidence>
<dbReference type="GO" id="GO:0003682">
    <property type="term" value="F:chromatin binding"/>
    <property type="evidence" value="ECO:0007669"/>
    <property type="project" value="TreeGrafter"/>
</dbReference>
<dbReference type="GO" id="GO:0050660">
    <property type="term" value="F:flavin adenine dinucleotide binding"/>
    <property type="evidence" value="ECO:0007669"/>
    <property type="project" value="TreeGrafter"/>
</dbReference>
<organism evidence="3 4">
    <name type="scientific">Sphaerosporella brunnea</name>
    <dbReference type="NCBI Taxonomy" id="1250544"/>
    <lineage>
        <taxon>Eukaryota</taxon>
        <taxon>Fungi</taxon>
        <taxon>Dikarya</taxon>
        <taxon>Ascomycota</taxon>
        <taxon>Pezizomycotina</taxon>
        <taxon>Pezizomycetes</taxon>
        <taxon>Pezizales</taxon>
        <taxon>Pyronemataceae</taxon>
        <taxon>Sphaerosporella</taxon>
    </lineage>
</organism>
<dbReference type="EMBL" id="VXIS01000338">
    <property type="protein sequence ID" value="KAA8894447.1"/>
    <property type="molecule type" value="Genomic_DNA"/>
</dbReference>
<dbReference type="SUPFAM" id="SSF54373">
    <property type="entry name" value="FAD-linked reductases, C-terminal domain"/>
    <property type="match status" value="1"/>
</dbReference>
<accession>A0A5J5EH66</accession>